<evidence type="ECO:0000256" key="9">
    <source>
        <dbReference type="ARBA" id="ARBA00022977"/>
    </source>
</evidence>
<dbReference type="PANTHER" id="PTHR43322">
    <property type="entry name" value="1-D-DEOXYXYLULOSE 5-PHOSPHATE SYNTHASE-RELATED"/>
    <property type="match status" value="1"/>
</dbReference>
<sequence length="304" mass="33116">MQTYEDRLGALIEADERFMVLTAENRSAIRQLPSRIGARFIDFGICEQTMIGAAAGLALRGRVPVVHALATFLTLRAFEFIRTDVGLGQLPVKLVGTFAGFASEANGPTHQSLEDIAVMRGIPGMKVWCPADQEDLLMGLEAVLYDPAPCYIRYNAEPAKVRHEQPLCIGRAEVWREGQDVTLITYGLLFGECLTAASLLAEAGWSVGLVNMRMLKPADSEAIVAAARRGGWLVTVEDHFKTGGLYSIVTETLVEHGVAAPVLPLAFDERWFKPALLADVLAFEGFTGAAIAARIQDRLRQSKS</sequence>
<dbReference type="Pfam" id="PF02779">
    <property type="entry name" value="Transket_pyr"/>
    <property type="match status" value="1"/>
</dbReference>
<dbReference type="SMART" id="SM00861">
    <property type="entry name" value="Transket_pyr"/>
    <property type="match status" value="1"/>
</dbReference>
<dbReference type="InterPro" id="IPR005475">
    <property type="entry name" value="Transketolase-like_Pyr-bd"/>
</dbReference>
<evidence type="ECO:0000259" key="12">
    <source>
        <dbReference type="SMART" id="SM00861"/>
    </source>
</evidence>
<feature type="domain" description="Transketolase-like pyrimidine-binding" evidence="12">
    <location>
        <begin position="1"/>
        <end position="163"/>
    </location>
</feature>
<evidence type="ECO:0000256" key="5">
    <source>
        <dbReference type="ARBA" id="ARBA00013150"/>
    </source>
</evidence>
<gene>
    <name evidence="13" type="ORF">MECH1_V1_1323</name>
</gene>
<dbReference type="RefSeq" id="WP_348759608.1">
    <property type="nucleotide sequence ID" value="NZ_OZ026884.1"/>
</dbReference>
<keyword evidence="8" id="KW-0460">Magnesium</keyword>
<dbReference type="InterPro" id="IPR009014">
    <property type="entry name" value="Transketo_C/PFOR_II"/>
</dbReference>
<organism evidence="13 14">
    <name type="scientific">Candidatus Methylocalor cossyra</name>
    <dbReference type="NCBI Taxonomy" id="3108543"/>
    <lineage>
        <taxon>Bacteria</taxon>
        <taxon>Pseudomonadati</taxon>
        <taxon>Pseudomonadota</taxon>
        <taxon>Gammaproteobacteria</taxon>
        <taxon>Methylococcales</taxon>
        <taxon>Methylococcaceae</taxon>
        <taxon>Candidatus Methylocalor</taxon>
    </lineage>
</organism>
<dbReference type="InterPro" id="IPR005477">
    <property type="entry name" value="Dxylulose-5-P_synthase"/>
</dbReference>
<dbReference type="SUPFAM" id="SSF52518">
    <property type="entry name" value="Thiamin diphosphate-binding fold (THDP-binding)"/>
    <property type="match status" value="1"/>
</dbReference>
<evidence type="ECO:0000256" key="11">
    <source>
        <dbReference type="ARBA" id="ARBA00023229"/>
    </source>
</evidence>
<evidence type="ECO:0000256" key="2">
    <source>
        <dbReference type="ARBA" id="ARBA00004980"/>
    </source>
</evidence>
<evidence type="ECO:0000256" key="7">
    <source>
        <dbReference type="ARBA" id="ARBA00022723"/>
    </source>
</evidence>
<evidence type="ECO:0000256" key="10">
    <source>
        <dbReference type="ARBA" id="ARBA00023052"/>
    </source>
</evidence>
<dbReference type="Pfam" id="PF02780">
    <property type="entry name" value="Transketolase_C"/>
    <property type="match status" value="1"/>
</dbReference>
<dbReference type="SUPFAM" id="SSF52922">
    <property type="entry name" value="TK C-terminal domain-like"/>
    <property type="match status" value="1"/>
</dbReference>
<keyword evidence="7" id="KW-0479">Metal-binding</keyword>
<evidence type="ECO:0000256" key="3">
    <source>
        <dbReference type="ARBA" id="ARBA00011081"/>
    </source>
</evidence>
<dbReference type="EMBL" id="OZ026884">
    <property type="protein sequence ID" value="CAL1240099.1"/>
    <property type="molecule type" value="Genomic_DNA"/>
</dbReference>
<dbReference type="Gene3D" id="3.40.50.920">
    <property type="match status" value="1"/>
</dbReference>
<dbReference type="PANTHER" id="PTHR43322:SF5">
    <property type="entry name" value="1-DEOXY-D-XYLULOSE-5-PHOSPHATE SYNTHASE, CHLOROPLASTIC"/>
    <property type="match status" value="1"/>
</dbReference>
<evidence type="ECO:0000313" key="14">
    <source>
        <dbReference type="Proteomes" id="UP001497493"/>
    </source>
</evidence>
<comment type="pathway">
    <text evidence="2">Metabolic intermediate biosynthesis; 1-deoxy-D-xylulose 5-phosphate biosynthesis; 1-deoxy-D-xylulose 5-phosphate from D-glyceraldehyde 3-phosphate and pyruvate: step 1/1.</text>
</comment>
<comment type="similarity">
    <text evidence="3">Belongs to the transketolase family. DXPS subfamily.</text>
</comment>
<keyword evidence="9" id="KW-0784">Thiamine biosynthesis</keyword>
<evidence type="ECO:0000256" key="8">
    <source>
        <dbReference type="ARBA" id="ARBA00022842"/>
    </source>
</evidence>
<protein>
    <recommendedName>
        <fullName evidence="5">1-deoxy-D-xylulose-5-phosphate synthase</fullName>
        <ecNumber evidence="5">2.2.1.7</ecNumber>
    </recommendedName>
</protein>
<reference evidence="13 14" key="1">
    <citation type="submission" date="2024-04" db="EMBL/GenBank/DDBJ databases">
        <authorList>
            <person name="Cremers G."/>
        </authorList>
    </citation>
    <scope>NUCLEOTIDE SEQUENCE [LARGE SCALE GENOMIC DNA]</scope>
    <source>
        <strain evidence="13">MeCH1-AG</strain>
    </source>
</reference>
<comment type="subunit">
    <text evidence="4">Homodimer.</text>
</comment>
<evidence type="ECO:0000313" key="13">
    <source>
        <dbReference type="EMBL" id="CAL1240099.1"/>
    </source>
</evidence>
<keyword evidence="10" id="KW-0786">Thiamine pyrophosphate</keyword>
<keyword evidence="14" id="KW-1185">Reference proteome</keyword>
<dbReference type="InterPro" id="IPR029061">
    <property type="entry name" value="THDP-binding"/>
</dbReference>
<evidence type="ECO:0000256" key="6">
    <source>
        <dbReference type="ARBA" id="ARBA00022679"/>
    </source>
</evidence>
<evidence type="ECO:0000256" key="1">
    <source>
        <dbReference type="ARBA" id="ARBA00001946"/>
    </source>
</evidence>
<dbReference type="Gene3D" id="3.40.50.970">
    <property type="match status" value="1"/>
</dbReference>
<dbReference type="GO" id="GO:0004802">
    <property type="term" value="F:transketolase activity"/>
    <property type="evidence" value="ECO:0007669"/>
    <property type="project" value="UniProtKB-EC"/>
</dbReference>
<keyword evidence="6 13" id="KW-0808">Transferase</keyword>
<proteinExistence type="inferred from homology"/>
<dbReference type="EC" id="2.2.1.7" evidence="5"/>
<accession>A0ABM9NHJ4</accession>
<evidence type="ECO:0000256" key="4">
    <source>
        <dbReference type="ARBA" id="ARBA00011738"/>
    </source>
</evidence>
<comment type="cofactor">
    <cofactor evidence="1">
        <name>Mg(2+)</name>
        <dbReference type="ChEBI" id="CHEBI:18420"/>
    </cofactor>
</comment>
<dbReference type="CDD" id="cd07033">
    <property type="entry name" value="TPP_PYR_DXS_TK_like"/>
    <property type="match status" value="1"/>
</dbReference>
<dbReference type="InterPro" id="IPR033248">
    <property type="entry name" value="Transketolase_C"/>
</dbReference>
<keyword evidence="11" id="KW-0414">Isoprene biosynthesis</keyword>
<dbReference type="Proteomes" id="UP001497493">
    <property type="component" value="Chromosome"/>
</dbReference>
<name>A0ABM9NHJ4_9GAMM</name>